<sequence>MSIEALPNELLVQIFNHLSWSRLSKKVSLVNRRWYHVVGMAPLASKATLNLCKTDRLQPAYCGDYHIPLEVLQSSSREYSRFKISMHSMEAEQLVDGTFGAVLQYCHHRWNIQNLSLTMCYYQFHLFLRHHTNLLSNVIIVKIVVKDIPPPNGTIRDDEYRNAFPFMLPMEKLQNMDFEHRQFSNNYQSPPYVLVLITPNLETISIQRCVMRNNVRIVLQHCPKLRSLFMFSRRPLRSSFVSDPLELENATPQQMPSLSRLKLINVPLQSTLEPMFSNLQTIYLAYVKINPTSHTITCENLTELMIDSLTLYEPLKLRVPQLKTLNCDMDVLKLLHLHDALQTDQLIINMRYPSKGRPMDTARLTGLIHFRRLFLKLGQCYCYDAVWFNFLWSNLLGIVELRIREKFPRDHLSRLQDVLEQFPQISQLQLQGTIIPNAFRFLPTSVKTIYIEDCSVVGSSVQFSPSVQRVRVRKLWSSNDLPGCDVDGIQLEPLGQFKPLHSTKVFRTNDGPRMAYSTREGCQSDETQD</sequence>
<feature type="compositionally biased region" description="Polar residues" evidence="1">
    <location>
        <begin position="520"/>
        <end position="529"/>
    </location>
</feature>
<dbReference type="Pfam" id="PF12937">
    <property type="entry name" value="F-box-like"/>
    <property type="match status" value="1"/>
</dbReference>
<dbReference type="Gene3D" id="1.20.1280.50">
    <property type="match status" value="1"/>
</dbReference>
<dbReference type="SUPFAM" id="SSF81383">
    <property type="entry name" value="F-box domain"/>
    <property type="match status" value="1"/>
</dbReference>
<protein>
    <recommendedName>
        <fullName evidence="2">F-box domain-containing protein</fullName>
    </recommendedName>
</protein>
<dbReference type="GeneID" id="109407631"/>
<dbReference type="RefSeq" id="XP_019536317.3">
    <property type="nucleotide sequence ID" value="XM_019680772.3"/>
</dbReference>
<proteinExistence type="predicted"/>
<evidence type="ECO:0000256" key="1">
    <source>
        <dbReference type="SAM" id="MobiDB-lite"/>
    </source>
</evidence>
<reference evidence="4" key="1">
    <citation type="journal article" date="2015" name="Proc. Natl. Acad. Sci. U.S.A.">
        <title>Genome sequence of the Asian Tiger mosquito, Aedes albopictus, reveals insights into its biology, genetics, and evolution.</title>
        <authorList>
            <person name="Chen X.G."/>
            <person name="Jiang X."/>
            <person name="Gu J."/>
            <person name="Xu M."/>
            <person name="Wu Y."/>
            <person name="Deng Y."/>
            <person name="Zhang C."/>
            <person name="Bonizzoni M."/>
            <person name="Dermauw W."/>
            <person name="Vontas J."/>
            <person name="Armbruster P."/>
            <person name="Huang X."/>
            <person name="Yang Y."/>
            <person name="Zhang H."/>
            <person name="He W."/>
            <person name="Peng H."/>
            <person name="Liu Y."/>
            <person name="Wu K."/>
            <person name="Chen J."/>
            <person name="Lirakis M."/>
            <person name="Topalis P."/>
            <person name="Van Leeuwen T."/>
            <person name="Hall A.B."/>
            <person name="Jiang X."/>
            <person name="Thorpe C."/>
            <person name="Mueller R.L."/>
            <person name="Sun C."/>
            <person name="Waterhouse R.M."/>
            <person name="Yan G."/>
            <person name="Tu Z.J."/>
            <person name="Fang X."/>
            <person name="James A.A."/>
        </authorList>
    </citation>
    <scope>NUCLEOTIDE SEQUENCE [LARGE SCALE GENOMIC DNA]</scope>
    <source>
        <strain evidence="4">Foshan</strain>
    </source>
</reference>
<evidence type="ECO:0000313" key="3">
    <source>
        <dbReference type="EnsemblMetazoa" id="AALFPA23_021407.P31623"/>
    </source>
</evidence>
<dbReference type="InterPro" id="IPR036047">
    <property type="entry name" value="F-box-like_dom_sf"/>
</dbReference>
<organism evidence="3 4">
    <name type="scientific">Aedes albopictus</name>
    <name type="common">Asian tiger mosquito</name>
    <name type="synonym">Stegomyia albopicta</name>
    <dbReference type="NCBI Taxonomy" id="7160"/>
    <lineage>
        <taxon>Eukaryota</taxon>
        <taxon>Metazoa</taxon>
        <taxon>Ecdysozoa</taxon>
        <taxon>Arthropoda</taxon>
        <taxon>Hexapoda</taxon>
        <taxon>Insecta</taxon>
        <taxon>Pterygota</taxon>
        <taxon>Neoptera</taxon>
        <taxon>Endopterygota</taxon>
        <taxon>Diptera</taxon>
        <taxon>Nematocera</taxon>
        <taxon>Culicoidea</taxon>
        <taxon>Culicidae</taxon>
        <taxon>Culicinae</taxon>
        <taxon>Aedini</taxon>
        <taxon>Aedes</taxon>
        <taxon>Stegomyia</taxon>
    </lineage>
</organism>
<dbReference type="InterPro" id="IPR001810">
    <property type="entry name" value="F-box_dom"/>
</dbReference>
<dbReference type="Gene3D" id="3.80.10.10">
    <property type="entry name" value="Ribonuclease Inhibitor"/>
    <property type="match status" value="1"/>
</dbReference>
<feature type="domain" description="F-box" evidence="2">
    <location>
        <begin position="1"/>
        <end position="38"/>
    </location>
</feature>
<evidence type="ECO:0000259" key="2">
    <source>
        <dbReference type="PROSITE" id="PS50181"/>
    </source>
</evidence>
<dbReference type="Proteomes" id="UP000069940">
    <property type="component" value="Unassembled WGS sequence"/>
</dbReference>
<dbReference type="PROSITE" id="PS50181">
    <property type="entry name" value="FBOX"/>
    <property type="match status" value="1"/>
</dbReference>
<accession>A0ABM1ZT12</accession>
<dbReference type="SUPFAM" id="SSF52047">
    <property type="entry name" value="RNI-like"/>
    <property type="match status" value="1"/>
</dbReference>
<name>A0ABM1ZT12_AEDAL</name>
<feature type="region of interest" description="Disordered" evidence="1">
    <location>
        <begin position="509"/>
        <end position="529"/>
    </location>
</feature>
<dbReference type="InterPro" id="IPR032675">
    <property type="entry name" value="LRR_dom_sf"/>
</dbReference>
<dbReference type="EnsemblMetazoa" id="AALFPA23_021407.R31623">
    <property type="protein sequence ID" value="AALFPA23_021407.P31623"/>
    <property type="gene ID" value="AALFPA23_021407"/>
</dbReference>
<evidence type="ECO:0000313" key="4">
    <source>
        <dbReference type="Proteomes" id="UP000069940"/>
    </source>
</evidence>
<reference evidence="3" key="2">
    <citation type="submission" date="2025-05" db="UniProtKB">
        <authorList>
            <consortium name="EnsemblMetazoa"/>
        </authorList>
    </citation>
    <scope>IDENTIFICATION</scope>
    <source>
        <strain evidence="3">Foshan</strain>
    </source>
</reference>
<keyword evidence="4" id="KW-1185">Reference proteome</keyword>